<feature type="compositionally biased region" description="Basic and acidic residues" evidence="1">
    <location>
        <begin position="72"/>
        <end position="82"/>
    </location>
</feature>
<proteinExistence type="predicted"/>
<gene>
    <name evidence="2" type="ORF">Tco_0819352</name>
</gene>
<organism evidence="2 3">
    <name type="scientific">Tanacetum coccineum</name>
    <dbReference type="NCBI Taxonomy" id="301880"/>
    <lineage>
        <taxon>Eukaryota</taxon>
        <taxon>Viridiplantae</taxon>
        <taxon>Streptophyta</taxon>
        <taxon>Embryophyta</taxon>
        <taxon>Tracheophyta</taxon>
        <taxon>Spermatophyta</taxon>
        <taxon>Magnoliopsida</taxon>
        <taxon>eudicotyledons</taxon>
        <taxon>Gunneridae</taxon>
        <taxon>Pentapetalae</taxon>
        <taxon>asterids</taxon>
        <taxon>campanulids</taxon>
        <taxon>Asterales</taxon>
        <taxon>Asteraceae</taxon>
        <taxon>Asteroideae</taxon>
        <taxon>Anthemideae</taxon>
        <taxon>Anthemidinae</taxon>
        <taxon>Tanacetum</taxon>
    </lineage>
</organism>
<keyword evidence="3" id="KW-1185">Reference proteome</keyword>
<accession>A0ABQ5AA85</accession>
<evidence type="ECO:0000256" key="1">
    <source>
        <dbReference type="SAM" id="MobiDB-lite"/>
    </source>
</evidence>
<evidence type="ECO:0000313" key="3">
    <source>
        <dbReference type="Proteomes" id="UP001151760"/>
    </source>
</evidence>
<reference evidence="2" key="2">
    <citation type="submission" date="2022-01" db="EMBL/GenBank/DDBJ databases">
        <authorList>
            <person name="Yamashiro T."/>
            <person name="Shiraishi A."/>
            <person name="Satake H."/>
            <person name="Nakayama K."/>
        </authorList>
    </citation>
    <scope>NUCLEOTIDE SEQUENCE</scope>
</reference>
<protein>
    <submittedName>
        <fullName evidence="2">Uncharacterized protein</fullName>
    </submittedName>
</protein>
<comment type="caution">
    <text evidence="2">The sequence shown here is derived from an EMBL/GenBank/DDBJ whole genome shotgun (WGS) entry which is preliminary data.</text>
</comment>
<evidence type="ECO:0000313" key="2">
    <source>
        <dbReference type="EMBL" id="GJS98182.1"/>
    </source>
</evidence>
<reference evidence="2" key="1">
    <citation type="journal article" date="2022" name="Int. J. Mol. Sci.">
        <title>Draft Genome of Tanacetum Coccineum: Genomic Comparison of Closely Related Tanacetum-Family Plants.</title>
        <authorList>
            <person name="Yamashiro T."/>
            <person name="Shiraishi A."/>
            <person name="Nakayama K."/>
            <person name="Satake H."/>
        </authorList>
    </citation>
    <scope>NUCLEOTIDE SEQUENCE</scope>
</reference>
<name>A0ABQ5AA85_9ASTR</name>
<dbReference type="Proteomes" id="UP001151760">
    <property type="component" value="Unassembled WGS sequence"/>
</dbReference>
<feature type="region of interest" description="Disordered" evidence="1">
    <location>
        <begin position="61"/>
        <end position="82"/>
    </location>
</feature>
<sequence length="82" mass="9477">MGMTTKELEEDFRDGNDSFMGYNLPVHEERKKRKIIIGKADAERTYVIVSDVVGHTYMPYERSSTNRSRKGKTNDHTVIDIP</sequence>
<dbReference type="EMBL" id="BQNB010012023">
    <property type="protein sequence ID" value="GJS98182.1"/>
    <property type="molecule type" value="Genomic_DNA"/>
</dbReference>